<evidence type="ECO:0000256" key="1">
    <source>
        <dbReference type="ARBA" id="ARBA00004141"/>
    </source>
</evidence>
<reference evidence="8 9" key="1">
    <citation type="submission" date="2017-03" db="EMBL/GenBank/DDBJ databases">
        <title>Genomes of endolithic fungi from Antarctica.</title>
        <authorList>
            <person name="Coleine C."/>
            <person name="Masonjones S."/>
            <person name="Stajich J.E."/>
        </authorList>
    </citation>
    <scope>NUCLEOTIDE SEQUENCE [LARGE SCALE GENOMIC DNA]</scope>
    <source>
        <strain evidence="8 9">CCFEE 6314</strain>
    </source>
</reference>
<evidence type="ECO:0000256" key="7">
    <source>
        <dbReference type="SAM" id="Phobius"/>
    </source>
</evidence>
<comment type="subcellular location">
    <subcellularLocation>
        <location evidence="1">Membrane</location>
        <topology evidence="1">Multi-pass membrane protein</topology>
    </subcellularLocation>
</comment>
<evidence type="ECO:0000313" key="9">
    <source>
        <dbReference type="Proteomes" id="UP000288859"/>
    </source>
</evidence>
<evidence type="ECO:0000256" key="6">
    <source>
        <dbReference type="SAM" id="MobiDB-lite"/>
    </source>
</evidence>
<keyword evidence="4 7" id="KW-1133">Transmembrane helix</keyword>
<dbReference type="EMBL" id="NAJM01000022">
    <property type="protein sequence ID" value="RVX70526.1"/>
    <property type="molecule type" value="Genomic_DNA"/>
</dbReference>
<dbReference type="AlphaFoldDB" id="A0A438N440"/>
<organism evidence="8 9">
    <name type="scientific">Exophiala mesophila</name>
    <name type="common">Black yeast-like fungus</name>
    <dbReference type="NCBI Taxonomy" id="212818"/>
    <lineage>
        <taxon>Eukaryota</taxon>
        <taxon>Fungi</taxon>
        <taxon>Dikarya</taxon>
        <taxon>Ascomycota</taxon>
        <taxon>Pezizomycotina</taxon>
        <taxon>Eurotiomycetes</taxon>
        <taxon>Chaetothyriomycetidae</taxon>
        <taxon>Chaetothyriales</taxon>
        <taxon>Herpotrichiellaceae</taxon>
        <taxon>Exophiala</taxon>
    </lineage>
</organism>
<gene>
    <name evidence="8" type="ORF">B0A52_05177</name>
</gene>
<comment type="similarity">
    <text evidence="2">Belongs to the LIMR family.</text>
</comment>
<sequence>MSDSAFTSSSVASSPPSAGSIVFTVLALLTISSAVLFLLRHYLPLRSTPAYLLTPIFFALVLPTSALILVPIDLASSARLTDHGGKGIWLPERAVLVAWRIVYWLTFVLTWFILPFLGEYMDAGYRDSKARTTYSLRANGRYQLIVLVCAIAGLVYMIVSYGFDFTAIKALVMALAYVWGLILAIYLMGHGLVALPRKLFRNADISGSLRRTQARAPRVHEKLEDAIAVLVDLEAQVTSLKQRKTGSARDFAEWIDELEDLTTYSETRSLANPSHLMTDSSTAVPAVITERYLADLTRRLTRARYRRARYIREWDHIVKTASNLQAILDSKASKKLTFESTSSSSRRFSLLTPYMRYHLHVHLAPYARLVLGAVLSIASVAIIWSEIIKFPAPQLSAVSLTVIHRPNDQNYQIGFGGQLMASAWILYMCICALSSVNDVPTWNQRALVRRNTYPESACWYAGQIAKLTVPLAYNFLTFLPKDIHRNSTFYNFLGRLINLTPLGTWFDYLFPIFILLPVCATLFNLYGRIKNVLGFGILEDEDEQEDNPSGFGTGGWREGRDLIARDLQGNRSTTLGLGESPRVSLDTPRARNHPTRWVPPSDRAGAATAPLDSRAQPAPGNSRQRAPALDPEPDEENFFTLFGRRVKNTIDTIDTPRWMQPGGLGSRPSPTSSSGLRRPKWMGGDGESGADGSTGPSNFFGFFGAGSETGAGSENRGRIVL</sequence>
<feature type="region of interest" description="Disordered" evidence="6">
    <location>
        <begin position="654"/>
        <end position="721"/>
    </location>
</feature>
<feature type="transmembrane region" description="Helical" evidence="7">
    <location>
        <begin position="142"/>
        <end position="163"/>
    </location>
</feature>
<dbReference type="Pfam" id="PF04791">
    <property type="entry name" value="LMBR1"/>
    <property type="match status" value="1"/>
</dbReference>
<feature type="transmembrane region" description="Helical" evidence="7">
    <location>
        <begin position="366"/>
        <end position="385"/>
    </location>
</feature>
<dbReference type="GO" id="GO:0016020">
    <property type="term" value="C:membrane"/>
    <property type="evidence" value="ECO:0007669"/>
    <property type="project" value="UniProtKB-SubCell"/>
</dbReference>
<feature type="transmembrane region" description="Helical" evidence="7">
    <location>
        <begin position="51"/>
        <end position="72"/>
    </location>
</feature>
<dbReference type="Proteomes" id="UP000288859">
    <property type="component" value="Unassembled WGS sequence"/>
</dbReference>
<evidence type="ECO:0000313" key="8">
    <source>
        <dbReference type="EMBL" id="RVX70526.1"/>
    </source>
</evidence>
<feature type="region of interest" description="Disordered" evidence="6">
    <location>
        <begin position="570"/>
        <end position="635"/>
    </location>
</feature>
<evidence type="ECO:0000256" key="2">
    <source>
        <dbReference type="ARBA" id="ARBA00010487"/>
    </source>
</evidence>
<dbReference type="PANTHER" id="PTHR21355">
    <property type="entry name" value="G-PROTEIN COUPLED RECEPTOR-ASSOCIATED PROTEIN LMBRD2"/>
    <property type="match status" value="1"/>
</dbReference>
<keyword evidence="3 7" id="KW-0812">Transmembrane</keyword>
<feature type="transmembrane region" description="Helical" evidence="7">
    <location>
        <begin position="508"/>
        <end position="526"/>
    </location>
</feature>
<name>A0A438N440_EXOME</name>
<dbReference type="OrthoDB" id="203099at2759"/>
<dbReference type="PANTHER" id="PTHR21355:SF0">
    <property type="entry name" value="G-PROTEIN COUPLED RECEPTOR-ASSOCIATED PROTEIN LMBRD2"/>
    <property type="match status" value="1"/>
</dbReference>
<evidence type="ECO:0000256" key="4">
    <source>
        <dbReference type="ARBA" id="ARBA00022989"/>
    </source>
</evidence>
<proteinExistence type="inferred from homology"/>
<evidence type="ECO:0000256" key="5">
    <source>
        <dbReference type="ARBA" id="ARBA00023136"/>
    </source>
</evidence>
<evidence type="ECO:0000256" key="3">
    <source>
        <dbReference type="ARBA" id="ARBA00022692"/>
    </source>
</evidence>
<feature type="transmembrane region" description="Helical" evidence="7">
    <location>
        <begin position="20"/>
        <end position="39"/>
    </location>
</feature>
<dbReference type="InterPro" id="IPR006876">
    <property type="entry name" value="LMBR1-like_membr_prot"/>
</dbReference>
<dbReference type="InterPro" id="IPR051584">
    <property type="entry name" value="GPCR-associated_LMBR1"/>
</dbReference>
<keyword evidence="5 7" id="KW-0472">Membrane</keyword>
<feature type="transmembrane region" description="Helical" evidence="7">
    <location>
        <begin position="175"/>
        <end position="195"/>
    </location>
</feature>
<feature type="transmembrane region" description="Helical" evidence="7">
    <location>
        <begin position="457"/>
        <end position="476"/>
    </location>
</feature>
<dbReference type="VEuPathDB" id="FungiDB:PV10_09131"/>
<protein>
    <submittedName>
        <fullName evidence="8">Uncharacterized protein</fullName>
    </submittedName>
</protein>
<feature type="transmembrane region" description="Helical" evidence="7">
    <location>
        <begin position="101"/>
        <end position="121"/>
    </location>
</feature>
<comment type="caution">
    <text evidence="8">The sequence shown here is derived from an EMBL/GenBank/DDBJ whole genome shotgun (WGS) entry which is preliminary data.</text>
</comment>
<accession>A0A438N440</accession>
<feature type="transmembrane region" description="Helical" evidence="7">
    <location>
        <begin position="415"/>
        <end position="436"/>
    </location>
</feature>